<accession>A0A370BB58</accession>
<gene>
    <name evidence="2" type="ORF">DVH02_13625</name>
</gene>
<evidence type="ECO:0000256" key="1">
    <source>
        <dbReference type="SAM" id="MobiDB-lite"/>
    </source>
</evidence>
<comment type="caution">
    <text evidence="2">The sequence shown here is derived from an EMBL/GenBank/DDBJ whole genome shotgun (WGS) entry which is preliminary data.</text>
</comment>
<organism evidence="2 3">
    <name type="scientific">Streptomyces corynorhini</name>
    <dbReference type="NCBI Taxonomy" id="2282652"/>
    <lineage>
        <taxon>Bacteria</taxon>
        <taxon>Bacillati</taxon>
        <taxon>Actinomycetota</taxon>
        <taxon>Actinomycetes</taxon>
        <taxon>Kitasatosporales</taxon>
        <taxon>Streptomycetaceae</taxon>
        <taxon>Streptomyces</taxon>
    </lineage>
</organism>
<dbReference type="EMBL" id="QQNA01000096">
    <property type="protein sequence ID" value="RDG37609.1"/>
    <property type="molecule type" value="Genomic_DNA"/>
</dbReference>
<sequence length="86" mass="8784">MAWSVIGILFSKLKGFCEGLGCVGATKNPSCQEAGEGSASVRSAERVRGSASADALSKYENSGAHGTDPPSAAPRLSSGWDGRLII</sequence>
<proteinExistence type="predicted"/>
<name>A0A370BB58_9ACTN</name>
<evidence type="ECO:0000313" key="3">
    <source>
        <dbReference type="Proteomes" id="UP000253741"/>
    </source>
</evidence>
<evidence type="ECO:0000313" key="2">
    <source>
        <dbReference type="EMBL" id="RDG37609.1"/>
    </source>
</evidence>
<dbReference type="Proteomes" id="UP000253741">
    <property type="component" value="Unassembled WGS sequence"/>
</dbReference>
<dbReference type="AlphaFoldDB" id="A0A370BB58"/>
<feature type="region of interest" description="Disordered" evidence="1">
    <location>
        <begin position="32"/>
        <end position="86"/>
    </location>
</feature>
<keyword evidence="3" id="KW-1185">Reference proteome</keyword>
<reference evidence="2 3" key="1">
    <citation type="submission" date="2018-07" db="EMBL/GenBank/DDBJ databases">
        <title>Streptomyces species from bats.</title>
        <authorList>
            <person name="Dunlap C."/>
        </authorList>
    </citation>
    <scope>NUCLEOTIDE SEQUENCE [LARGE SCALE GENOMIC DNA]</scope>
    <source>
        <strain evidence="2 3">AC230</strain>
    </source>
</reference>
<protein>
    <submittedName>
        <fullName evidence="2">Uncharacterized protein</fullName>
    </submittedName>
</protein>